<dbReference type="InterPro" id="IPR032627">
    <property type="entry name" value="DUF4876"/>
</dbReference>
<keyword evidence="1" id="KW-0732">Signal</keyword>
<dbReference type="Proteomes" id="UP000003167">
    <property type="component" value="Unassembled WGS sequence"/>
</dbReference>
<organism evidence="2 3">
    <name type="scientific">Segatella maculosa OT 289</name>
    <dbReference type="NCBI Taxonomy" id="999422"/>
    <lineage>
        <taxon>Bacteria</taxon>
        <taxon>Pseudomonadati</taxon>
        <taxon>Bacteroidota</taxon>
        <taxon>Bacteroidia</taxon>
        <taxon>Bacteroidales</taxon>
        <taxon>Prevotellaceae</taxon>
        <taxon>Segatella</taxon>
    </lineage>
</organism>
<evidence type="ECO:0008006" key="4">
    <source>
        <dbReference type="Google" id="ProtNLM"/>
    </source>
</evidence>
<evidence type="ECO:0000313" key="2">
    <source>
        <dbReference type="EMBL" id="EHO72291.1"/>
    </source>
</evidence>
<protein>
    <recommendedName>
        <fullName evidence="4">DUF4876 domain-containing protein</fullName>
    </recommendedName>
</protein>
<evidence type="ECO:0000313" key="3">
    <source>
        <dbReference type="Proteomes" id="UP000003167"/>
    </source>
</evidence>
<dbReference type="HOGENOM" id="CLU_046268_1_0_10"/>
<dbReference type="PROSITE" id="PS51257">
    <property type="entry name" value="PROKAR_LIPOPROTEIN"/>
    <property type="match status" value="1"/>
</dbReference>
<feature type="chain" id="PRO_5003549891" description="DUF4876 domain-containing protein" evidence="1">
    <location>
        <begin position="24"/>
        <end position="413"/>
    </location>
</feature>
<sequence>MNKVKFFAAGLLLFAATSFLSSCGDSDDTTPQSQVSLTYSVPEGLKTGKVTGAKVTFYNVNTGRLIEYPLDGSTTITVDDGLYNITLVGQLTYEVNGKTITSHLRAVKNAVSVSGGKVAISLAAEVVSVKQGFVFAEIFVSGTKTPDGDSYESDKYFRIYNNSDETLYADGLVLFESAFTNDDPHNYTPDLRDKAFTIDVAYMVPGTGKEHPVAPGKSILLVDVGLDHTKNNKNSFNLAKADFEWYDASEDGADTDTDVPNLIKLITTMDGESVGLWAPHGRGVKTYAIGYLGDDNKVSVEQFLTDYVYKYSYKFVYEGLSVDMDNTGFMVPNSWIADCVNMRPQKTVQAWLCASSALDAGFAYNSVQEDDQSRYGKAVRRKFDKKTGKLIDTNNSTNDFESMVKADPYYIFK</sequence>
<dbReference type="Pfam" id="PF16215">
    <property type="entry name" value="DUF4876"/>
    <property type="match status" value="1"/>
</dbReference>
<accession>H1HLF9</accession>
<dbReference type="STRING" id="999422.HMPREF9944_01003"/>
<dbReference type="RefSeq" id="WP_008564840.1">
    <property type="nucleotide sequence ID" value="NZ_JH594502.1"/>
</dbReference>
<proteinExistence type="predicted"/>
<dbReference type="OrthoDB" id="1409865at2"/>
<reference evidence="2 3" key="1">
    <citation type="submission" date="2011-12" db="EMBL/GenBank/DDBJ databases">
        <title>The Genome Sequence of Prevotella maculosa OT 289.</title>
        <authorList>
            <consortium name="The Broad Institute Genome Sequencing Platform"/>
            <person name="Earl A."/>
            <person name="Ward D."/>
            <person name="Feldgarden M."/>
            <person name="Gevers D."/>
            <person name="Izard J."/>
            <person name="Blanton J.M."/>
            <person name="Mathney J."/>
            <person name="Tanner A.C."/>
            <person name="Dewhirst F.E."/>
            <person name="Young S.K."/>
            <person name="Zeng Q."/>
            <person name="Gargeya S."/>
            <person name="Fitzgerald M."/>
            <person name="Haas B."/>
            <person name="Abouelleil A."/>
            <person name="Alvarado L."/>
            <person name="Arachchi H.M."/>
            <person name="Berlin A."/>
            <person name="Chapman S.B."/>
            <person name="Gearin G."/>
            <person name="Goldberg J."/>
            <person name="Griggs A."/>
            <person name="Gujja S."/>
            <person name="Hansen M."/>
            <person name="Heiman D."/>
            <person name="Howarth C."/>
            <person name="Larimer J."/>
            <person name="Lui A."/>
            <person name="MacDonald P.J.P."/>
            <person name="McCowen C."/>
            <person name="Montmayeur A."/>
            <person name="Murphy C."/>
            <person name="Neiman D."/>
            <person name="Pearson M."/>
            <person name="Priest M."/>
            <person name="Roberts A."/>
            <person name="Saif S."/>
            <person name="Shea T."/>
            <person name="Sisk P."/>
            <person name="Stolte C."/>
            <person name="Sykes S."/>
            <person name="Wortman J."/>
            <person name="Nusbaum C."/>
            <person name="Birren B."/>
        </authorList>
    </citation>
    <scope>NUCLEOTIDE SEQUENCE [LARGE SCALE GENOMIC DNA]</scope>
    <source>
        <strain evidence="2 3">OT 289</strain>
    </source>
</reference>
<dbReference type="AlphaFoldDB" id="H1HLF9"/>
<comment type="caution">
    <text evidence="2">The sequence shown here is derived from an EMBL/GenBank/DDBJ whole genome shotgun (WGS) entry which is preliminary data.</text>
</comment>
<dbReference type="EMBL" id="AGEK01000018">
    <property type="protein sequence ID" value="EHO72291.1"/>
    <property type="molecule type" value="Genomic_DNA"/>
</dbReference>
<name>H1HLF9_9BACT</name>
<dbReference type="PATRIC" id="fig|999422.3.peg.1033"/>
<feature type="signal peptide" evidence="1">
    <location>
        <begin position="1"/>
        <end position="23"/>
    </location>
</feature>
<evidence type="ECO:0000256" key="1">
    <source>
        <dbReference type="SAM" id="SignalP"/>
    </source>
</evidence>
<keyword evidence="3" id="KW-1185">Reference proteome</keyword>
<gene>
    <name evidence="2" type="ORF">HMPREF9944_01003</name>
</gene>